<feature type="domain" description="Calcineurin-like phosphoesterase" evidence="2">
    <location>
        <begin position="144"/>
        <end position="388"/>
    </location>
</feature>
<dbReference type="Proteomes" id="UP000192917">
    <property type="component" value="Unassembled WGS sequence"/>
</dbReference>
<dbReference type="InterPro" id="IPR004843">
    <property type="entry name" value="Calcineurin-like_PHP"/>
</dbReference>
<accession>A0A1Y6CLI9</accession>
<feature type="region of interest" description="Disordered" evidence="1">
    <location>
        <begin position="91"/>
        <end position="110"/>
    </location>
</feature>
<dbReference type="GO" id="GO:0016787">
    <property type="term" value="F:hydrolase activity"/>
    <property type="evidence" value="ECO:0007669"/>
    <property type="project" value="InterPro"/>
</dbReference>
<dbReference type="SUPFAM" id="SSF56300">
    <property type="entry name" value="Metallo-dependent phosphatases"/>
    <property type="match status" value="1"/>
</dbReference>
<dbReference type="EMBL" id="FWZX01000034">
    <property type="protein sequence ID" value="SMF75630.1"/>
    <property type="molecule type" value="Genomic_DNA"/>
</dbReference>
<dbReference type="Gene3D" id="3.60.21.10">
    <property type="match status" value="1"/>
</dbReference>
<reference evidence="3 4" key="1">
    <citation type="submission" date="2017-04" db="EMBL/GenBank/DDBJ databases">
        <authorList>
            <person name="Afonso C.L."/>
            <person name="Miller P.J."/>
            <person name="Scott M.A."/>
            <person name="Spackman E."/>
            <person name="Goraichik I."/>
            <person name="Dimitrov K.M."/>
            <person name="Suarez D.L."/>
            <person name="Swayne D.E."/>
        </authorList>
    </citation>
    <scope>NUCLEOTIDE SEQUENCE [LARGE SCALE GENOMIC DNA]</scope>
    <source>
        <strain evidence="3 4">USBA 355</strain>
    </source>
</reference>
<protein>
    <submittedName>
        <fullName evidence="3">3',5'-cyclic AMP phosphodiesterase CpdA</fullName>
    </submittedName>
</protein>
<sequence>MPFRPSCKPSARSVLSLFALPLFALPLFALLLLAGCAAPPAAPRKPAAQPYVWVQMAPDRAADGAALGHAPGQLIARALLPAGGACPDIELTGTGGSRREAMHERAPSTRADFPSSFCEFRYDGRLSARIGDTVLPRRPERLQRILVIGDTGCRLVYYLIPGGQQDCNDPDSWAFGAVAAAAARLGEEKPFDLIVHVGDYHYREAPCPDSLPGCAGSPWGDREPAWRADFFEPARPLLAMAPWVFVRGNHETCARAGTGFLQLLAADYRDGGPPPQGCKDDTAPYWLDSADLDLLVLDSADAGDAYGTAKRAELYGDWMKRALDGAERDKTRWLLLHHPLWFWPGKGAPDLTAMGAATTLNTVASAVARAAADPRAPAFEQVLAGHVHLFAAIAPEKPLAGGRRLPWLGVYGAAGTKEDRPKDFKGLPAWGPRATLADGPERLNLPMTVGAPAYDAPPTGRRLPPFDLSGLLPFQTLPYPPARKQPAPPAPFGARTSLSFDFGFAVIERGPAGSEIDYYGRDGKPELACKVRAAVGKDAPCLPAG</sequence>
<keyword evidence="4" id="KW-1185">Reference proteome</keyword>
<dbReference type="STRING" id="560819.SAMN05428998_13453"/>
<evidence type="ECO:0000256" key="1">
    <source>
        <dbReference type="SAM" id="MobiDB-lite"/>
    </source>
</evidence>
<dbReference type="InterPro" id="IPR029052">
    <property type="entry name" value="Metallo-depent_PP-like"/>
</dbReference>
<dbReference type="RefSeq" id="WP_085125893.1">
    <property type="nucleotide sequence ID" value="NZ_FWZX01000034.1"/>
</dbReference>
<name>A0A1Y6CLI9_9PROT</name>
<evidence type="ECO:0000313" key="3">
    <source>
        <dbReference type="EMBL" id="SMF75630.1"/>
    </source>
</evidence>
<organism evidence="3 4">
    <name type="scientific">Tistlia consotensis USBA 355</name>
    <dbReference type="NCBI Taxonomy" id="560819"/>
    <lineage>
        <taxon>Bacteria</taxon>
        <taxon>Pseudomonadati</taxon>
        <taxon>Pseudomonadota</taxon>
        <taxon>Alphaproteobacteria</taxon>
        <taxon>Rhodospirillales</taxon>
        <taxon>Rhodovibrionaceae</taxon>
        <taxon>Tistlia</taxon>
    </lineage>
</organism>
<evidence type="ECO:0000259" key="2">
    <source>
        <dbReference type="Pfam" id="PF00149"/>
    </source>
</evidence>
<feature type="compositionally biased region" description="Basic and acidic residues" evidence="1">
    <location>
        <begin position="97"/>
        <end position="107"/>
    </location>
</feature>
<dbReference type="Pfam" id="PF00149">
    <property type="entry name" value="Metallophos"/>
    <property type="match status" value="1"/>
</dbReference>
<proteinExistence type="predicted"/>
<dbReference type="AlphaFoldDB" id="A0A1Y6CLI9"/>
<gene>
    <name evidence="3" type="ORF">SAMN05428998_13453</name>
</gene>
<evidence type="ECO:0000313" key="4">
    <source>
        <dbReference type="Proteomes" id="UP000192917"/>
    </source>
</evidence>